<keyword evidence="3" id="KW-0175">Coiled coil</keyword>
<gene>
    <name evidence="8" type="ORF">J2S02_003467</name>
</gene>
<dbReference type="Proteomes" id="UP001232245">
    <property type="component" value="Unassembled WGS sequence"/>
</dbReference>
<feature type="domain" description="Flagellar hook-associated protein 2 C-terminal" evidence="7">
    <location>
        <begin position="220"/>
        <end position="498"/>
    </location>
</feature>
<comment type="function">
    <text evidence="5">Required for morphogenesis and for the elongation of the flagellar filament by facilitating polymerization of the flagellin monomers at the tip of growing filament. Forms a capping structure, which prevents flagellin subunits (transported through the central channel of the flagellum) from leaking out without polymerization at the distal end.</text>
</comment>
<comment type="subunit">
    <text evidence="2 5">Homopentamer.</text>
</comment>
<keyword evidence="8" id="KW-0282">Flagellum</keyword>
<dbReference type="NCBIfam" id="NF005833">
    <property type="entry name" value="PRK07737.1"/>
    <property type="match status" value="1"/>
</dbReference>
<evidence type="ECO:0000259" key="7">
    <source>
        <dbReference type="Pfam" id="PF07195"/>
    </source>
</evidence>
<evidence type="ECO:0000256" key="5">
    <source>
        <dbReference type="RuleBase" id="RU362066"/>
    </source>
</evidence>
<accession>A0ABT9Z5M6</accession>
<sequence length="508" mass="55792">MVTRIGGLASGMDIDTLVSDLMKAERIPLDKLTQKKQILEWQRDDYRSMNTLLSDFDKYIFDNMTLQKDFLKKTVTSTMSDAVTATANTAAGNVSTSISVSQLATSANWVSDTSSYTASSTDTEIELQVTNGDGTVKDVKLTIKAGATLEDVLKQLSSNKDLGVTAFAENGKVVLSKNDTGANASIKLMDTDALDLFKSLGFPTDSIDPTTKELAPTTAGTDAKFNINGLETTRSSNTFTINNVNYTLNDVTDGKTARISVATDTDNMVDKIVQFVNKYNEMIEKINGEISETRYRSYQPLSNEEKESMTDKQIELWEDKAKSGLLKNDSILSGALTKMRTSMYSPYNGTGANSELNQLAQIGITTSSNFRDNGKLTIDETKLRAAIEKDPEAVFQLFSGSTKVTTTGADGTTTTKNSTVSSEMGITNRLRSIISETVKSIEEKAGKATSTNQQFSIGRNIVDIDSQITRFEARLLQIEDRYWRQFTAMEKAIQQANSQSTYLMQQFA</sequence>
<keyword evidence="8" id="KW-0966">Cell projection</keyword>
<proteinExistence type="inferred from homology"/>
<dbReference type="PANTHER" id="PTHR30288:SF0">
    <property type="entry name" value="FLAGELLAR HOOK-ASSOCIATED PROTEIN 2"/>
    <property type="match status" value="1"/>
</dbReference>
<dbReference type="InterPro" id="IPR003481">
    <property type="entry name" value="FliD_N"/>
</dbReference>
<dbReference type="InterPro" id="IPR010809">
    <property type="entry name" value="FliD_C"/>
</dbReference>
<protein>
    <recommendedName>
        <fullName evidence="5">Flagellar hook-associated protein 2</fullName>
        <shortName evidence="5">HAP2</shortName>
    </recommendedName>
    <alternativeName>
        <fullName evidence="5">Flagellar cap protein</fullName>
    </alternativeName>
</protein>
<evidence type="ECO:0000256" key="1">
    <source>
        <dbReference type="ARBA" id="ARBA00009764"/>
    </source>
</evidence>
<evidence type="ECO:0000313" key="8">
    <source>
        <dbReference type="EMBL" id="MDQ0227122.1"/>
    </source>
</evidence>
<keyword evidence="9" id="KW-1185">Reference proteome</keyword>
<evidence type="ECO:0000259" key="6">
    <source>
        <dbReference type="Pfam" id="PF02465"/>
    </source>
</evidence>
<evidence type="ECO:0000256" key="4">
    <source>
        <dbReference type="ARBA" id="ARBA00023143"/>
    </source>
</evidence>
<dbReference type="EMBL" id="JAUSTZ010000008">
    <property type="protein sequence ID" value="MDQ0227122.1"/>
    <property type="molecule type" value="Genomic_DNA"/>
</dbReference>
<keyword evidence="8" id="KW-0969">Cilium</keyword>
<comment type="similarity">
    <text evidence="1 5">Belongs to the FliD family.</text>
</comment>
<dbReference type="PANTHER" id="PTHR30288">
    <property type="entry name" value="FLAGELLAR CAP/ASSEMBLY PROTEIN FLID"/>
    <property type="match status" value="1"/>
</dbReference>
<evidence type="ECO:0000313" key="9">
    <source>
        <dbReference type="Proteomes" id="UP001232245"/>
    </source>
</evidence>
<reference evidence="8 9" key="1">
    <citation type="submission" date="2023-07" db="EMBL/GenBank/DDBJ databases">
        <title>Genomic Encyclopedia of Type Strains, Phase IV (KMG-IV): sequencing the most valuable type-strain genomes for metagenomic binning, comparative biology and taxonomic classification.</title>
        <authorList>
            <person name="Goeker M."/>
        </authorList>
    </citation>
    <scope>NUCLEOTIDE SEQUENCE [LARGE SCALE GENOMIC DNA]</scope>
    <source>
        <strain evidence="8 9">DSM 17723</strain>
    </source>
</reference>
<dbReference type="InterPro" id="IPR040026">
    <property type="entry name" value="FliD"/>
</dbReference>
<evidence type="ECO:0000256" key="3">
    <source>
        <dbReference type="ARBA" id="ARBA00023054"/>
    </source>
</evidence>
<keyword evidence="4 5" id="KW-0975">Bacterial flagellum</keyword>
<comment type="subcellular location">
    <subcellularLocation>
        <location evidence="5">Secreted</location>
    </subcellularLocation>
    <subcellularLocation>
        <location evidence="5">Bacterial flagellum</location>
    </subcellularLocation>
</comment>
<name>A0ABT9Z5M6_9BACI</name>
<comment type="caution">
    <text evidence="8">The sequence shown here is derived from an EMBL/GenBank/DDBJ whole genome shotgun (WGS) entry which is preliminary data.</text>
</comment>
<organism evidence="8 9">
    <name type="scientific">Metabacillus niabensis</name>
    <dbReference type="NCBI Taxonomy" id="324854"/>
    <lineage>
        <taxon>Bacteria</taxon>
        <taxon>Bacillati</taxon>
        <taxon>Bacillota</taxon>
        <taxon>Bacilli</taxon>
        <taxon>Bacillales</taxon>
        <taxon>Bacillaceae</taxon>
        <taxon>Metabacillus</taxon>
    </lineage>
</organism>
<feature type="domain" description="Flagellar hook-associated protein 2 N-terminal" evidence="6">
    <location>
        <begin position="10"/>
        <end position="106"/>
    </location>
</feature>
<evidence type="ECO:0000256" key="2">
    <source>
        <dbReference type="ARBA" id="ARBA00011255"/>
    </source>
</evidence>
<keyword evidence="5" id="KW-0964">Secreted</keyword>
<dbReference type="Pfam" id="PF02465">
    <property type="entry name" value="FliD_N"/>
    <property type="match status" value="1"/>
</dbReference>
<dbReference type="Pfam" id="PF07195">
    <property type="entry name" value="FliD_C"/>
    <property type="match status" value="1"/>
</dbReference>
<dbReference type="RefSeq" id="WP_174881236.1">
    <property type="nucleotide sequence ID" value="NZ_CADEPK010000330.1"/>
</dbReference>